<dbReference type="RefSeq" id="WP_084665530.1">
    <property type="nucleotide sequence ID" value="NZ_LT838272.1"/>
</dbReference>
<evidence type="ECO:0000313" key="3">
    <source>
        <dbReference type="EMBL" id="SMB97790.1"/>
    </source>
</evidence>
<dbReference type="InterPro" id="IPR025580">
    <property type="entry name" value="Gp46"/>
</dbReference>
<evidence type="ECO:0000256" key="1">
    <source>
        <dbReference type="SAM" id="Coils"/>
    </source>
</evidence>
<evidence type="ECO:0000256" key="2">
    <source>
        <dbReference type="SAM" id="MobiDB-lite"/>
    </source>
</evidence>
<reference evidence="3 4" key="1">
    <citation type="submission" date="2017-04" db="EMBL/GenBank/DDBJ databases">
        <authorList>
            <person name="Afonso C.L."/>
            <person name="Miller P.J."/>
            <person name="Scott M.A."/>
            <person name="Spackman E."/>
            <person name="Goraichik I."/>
            <person name="Dimitrov K.M."/>
            <person name="Suarez D.L."/>
            <person name="Swayne D.E."/>
        </authorList>
    </citation>
    <scope>NUCLEOTIDE SEQUENCE [LARGE SCALE GENOMIC DNA]</scope>
    <source>
        <strain evidence="3 4">ToBE</strain>
    </source>
</reference>
<feature type="coiled-coil region" evidence="1">
    <location>
        <begin position="42"/>
        <end position="112"/>
    </location>
</feature>
<accession>A0A1W1VX08</accession>
<name>A0A1W1VX08_9FIRM</name>
<evidence type="ECO:0000313" key="4">
    <source>
        <dbReference type="Proteomes" id="UP000192569"/>
    </source>
</evidence>
<dbReference type="Pfam" id="PF14265">
    <property type="entry name" value="DUF4355"/>
    <property type="match status" value="1"/>
</dbReference>
<dbReference type="Proteomes" id="UP000192569">
    <property type="component" value="Chromosome I"/>
</dbReference>
<dbReference type="EMBL" id="LT838272">
    <property type="protein sequence ID" value="SMB97790.1"/>
    <property type="molecule type" value="Genomic_DNA"/>
</dbReference>
<dbReference type="OrthoDB" id="1727344at2"/>
<sequence length="197" mass="21932">MADDNKNLNPTNPNPEPNPGDGGQGNDQGNPPAKTFTQEELERILAERLKREREKYKDYEDLKKAAEELKKLKEAQMSETEKLQAKLAELERERLELELQLQEARLESLKLKVLDEMGLPKAWASRIFGTTEEEIRQDAEELKKMLGAAGKTVGSGTNPPGGGNVPKDIDTQIAEAEAKGDWATAIYLKGKKFGQTI</sequence>
<dbReference type="AlphaFoldDB" id="A0A1W1VX08"/>
<feature type="region of interest" description="Disordered" evidence="2">
    <location>
        <begin position="1"/>
        <end position="38"/>
    </location>
</feature>
<organism evidence="3 4">
    <name type="scientific">Thermanaeromonas toyohensis ToBE</name>
    <dbReference type="NCBI Taxonomy" id="698762"/>
    <lineage>
        <taxon>Bacteria</taxon>
        <taxon>Bacillati</taxon>
        <taxon>Bacillota</taxon>
        <taxon>Clostridia</taxon>
        <taxon>Neomoorellales</taxon>
        <taxon>Neomoorellaceae</taxon>
        <taxon>Thermanaeromonas</taxon>
    </lineage>
</organism>
<keyword evidence="4" id="KW-1185">Reference proteome</keyword>
<protein>
    <recommendedName>
        <fullName evidence="5">Phage minor structural protein GP20</fullName>
    </recommendedName>
</protein>
<evidence type="ECO:0008006" key="5">
    <source>
        <dbReference type="Google" id="ProtNLM"/>
    </source>
</evidence>
<keyword evidence="1" id="KW-0175">Coiled coil</keyword>
<dbReference type="STRING" id="698762.SAMN00808754_1948"/>
<proteinExistence type="predicted"/>
<gene>
    <name evidence="3" type="ORF">SAMN00808754_1948</name>
</gene>